<dbReference type="Proteomes" id="UP001436462">
    <property type="component" value="Unassembled WGS sequence"/>
</dbReference>
<reference evidence="1 2" key="1">
    <citation type="submission" date="2024-04" db="EMBL/GenBank/DDBJ databases">
        <title>Role of Flies in the Dissemination of Carbapenem-Resistant Enterobacteriaceae (CRE): An Epidemiological and Genomic Study in China.</title>
        <authorList>
            <person name="Kaichao C."/>
            <person name="Zhang R."/>
            <person name="Chen S."/>
        </authorList>
    </citation>
    <scope>NUCLEOTIDE SEQUENCE [LARGE SCALE GENOMIC DNA]</scope>
    <source>
        <strain evidence="2">fly-1011</strain>
    </source>
</reference>
<protein>
    <recommendedName>
        <fullName evidence="3">Phage protein</fullName>
    </recommendedName>
</protein>
<evidence type="ECO:0000313" key="2">
    <source>
        <dbReference type="Proteomes" id="UP001436462"/>
    </source>
</evidence>
<comment type="caution">
    <text evidence="1">The sequence shown here is derived from an EMBL/GenBank/DDBJ whole genome shotgun (WGS) entry which is preliminary data.</text>
</comment>
<sequence>MSKEISELQFSLHYASETDSEKNTSAILTANIHTADGETQQLTQLICTTSPAGKKQYRIGLQKISDAGAPLLVAIESYWRKNTQESCVYLLEKARQFIQGHLQQTNTWISMYGLVIVSNASLEEQLPEALLTLIHSKYASLS</sequence>
<proteinExistence type="predicted"/>
<dbReference type="RefSeq" id="WP_196574425.1">
    <property type="nucleotide sequence ID" value="NZ_JBEEWF010000030.1"/>
</dbReference>
<evidence type="ECO:0000313" key="1">
    <source>
        <dbReference type="EMBL" id="MEQ5350166.1"/>
    </source>
</evidence>
<evidence type="ECO:0008006" key="3">
    <source>
        <dbReference type="Google" id="ProtNLM"/>
    </source>
</evidence>
<organism evidence="1 2">
    <name type="scientific">Proteus genomosp. 6</name>
    <dbReference type="NCBI Taxonomy" id="1311820"/>
    <lineage>
        <taxon>Bacteria</taxon>
        <taxon>Pseudomonadati</taxon>
        <taxon>Pseudomonadota</taxon>
        <taxon>Gammaproteobacteria</taxon>
        <taxon>Enterobacterales</taxon>
        <taxon>Morganellaceae</taxon>
        <taxon>Proteus</taxon>
    </lineage>
</organism>
<accession>A0ABV1LFP9</accession>
<keyword evidence="2" id="KW-1185">Reference proteome</keyword>
<gene>
    <name evidence="1" type="ORF">ABN253_18560</name>
</gene>
<dbReference type="EMBL" id="JBEEWF010000030">
    <property type="protein sequence ID" value="MEQ5350166.1"/>
    <property type="molecule type" value="Genomic_DNA"/>
</dbReference>
<name>A0ABV1LFP9_9GAMM</name>